<name>A0ABX0I626_9FLAO</name>
<evidence type="ECO:0000313" key="3">
    <source>
        <dbReference type="Proteomes" id="UP000800984"/>
    </source>
</evidence>
<dbReference type="RefSeq" id="WP_166077761.1">
    <property type="nucleotide sequence ID" value="NZ_JAAJBT010000006.1"/>
</dbReference>
<accession>A0ABX0I626</accession>
<evidence type="ECO:0000256" key="1">
    <source>
        <dbReference type="SAM" id="SignalP"/>
    </source>
</evidence>
<dbReference type="EMBL" id="JAAJBT010000006">
    <property type="protein sequence ID" value="NHM02640.1"/>
    <property type="molecule type" value="Genomic_DNA"/>
</dbReference>
<dbReference type="InterPro" id="IPR032274">
    <property type="entry name" value="DUF4835"/>
</dbReference>
<feature type="signal peptide" evidence="1">
    <location>
        <begin position="1"/>
        <end position="23"/>
    </location>
</feature>
<comment type="caution">
    <text evidence="2">The sequence shown here is derived from an EMBL/GenBank/DDBJ whole genome shotgun (WGS) entry which is preliminary data.</text>
</comment>
<feature type="chain" id="PRO_5045342206" evidence="1">
    <location>
        <begin position="24"/>
        <end position="295"/>
    </location>
</feature>
<gene>
    <name evidence="2" type="ORF">G4D72_11035</name>
</gene>
<organism evidence="2 3">
    <name type="scientific">Flavobacterium difficile</name>
    <dbReference type="NCBI Taxonomy" id="2709659"/>
    <lineage>
        <taxon>Bacteria</taxon>
        <taxon>Pseudomonadati</taxon>
        <taxon>Bacteroidota</taxon>
        <taxon>Flavobacteriia</taxon>
        <taxon>Flavobacteriales</taxon>
        <taxon>Flavobacteriaceae</taxon>
        <taxon>Flavobacterium</taxon>
    </lineage>
</organism>
<keyword evidence="3" id="KW-1185">Reference proteome</keyword>
<dbReference type="Proteomes" id="UP000800984">
    <property type="component" value="Unassembled WGS sequence"/>
</dbReference>
<proteinExistence type="predicted"/>
<sequence>MRIKFLIICILCVFTATSQELNAIVSMNTDQVTNVNTQIFKNLEKQIFDFLNNTKFSNKEVVKNNEKVNCSFFFIVNKFESNNFEVTLQVNSTRPVFNSTYTTPIININDKEVSFKYIEFENLIYDQNSFTSNLVSVLSFYANIVLASDADTFSDKGGTEFLETAFNIASVAQSSGFSGWVQTGKKTNRYNLISDLMSATFDSYREALYIYHIRGLDVMADDLKTGKIQIGSAIQTLLDLHKVRPNSLLARTFFDAKTDEIVSVFSAGPVIDVSKIKDNLATISPLNSSKWNKIR</sequence>
<dbReference type="Pfam" id="PF16119">
    <property type="entry name" value="DUF4835"/>
    <property type="match status" value="1"/>
</dbReference>
<keyword evidence="1" id="KW-0732">Signal</keyword>
<reference evidence="2 3" key="1">
    <citation type="submission" date="2020-02" db="EMBL/GenBank/DDBJ databases">
        <authorList>
            <person name="Chen W.-M."/>
        </authorList>
    </citation>
    <scope>NUCLEOTIDE SEQUENCE [LARGE SCALE GENOMIC DNA]</scope>
    <source>
        <strain evidence="2 3">KDG-16</strain>
    </source>
</reference>
<evidence type="ECO:0000313" key="2">
    <source>
        <dbReference type="EMBL" id="NHM02640.1"/>
    </source>
</evidence>
<protein>
    <submittedName>
        <fullName evidence="2">DUF4835 family protein</fullName>
    </submittedName>
</protein>